<dbReference type="PANTHER" id="PTHR43775:SF37">
    <property type="entry name" value="SI:DKEY-61P9.11"/>
    <property type="match status" value="1"/>
</dbReference>
<dbReference type="Proteomes" id="UP000324800">
    <property type="component" value="Unassembled WGS sequence"/>
</dbReference>
<keyword evidence="2" id="KW-0597">Phosphoprotein</keyword>
<dbReference type="SUPFAM" id="SSF53901">
    <property type="entry name" value="Thiolase-like"/>
    <property type="match status" value="1"/>
</dbReference>
<dbReference type="EMBL" id="SNRW01005318">
    <property type="protein sequence ID" value="KAA6385313.1"/>
    <property type="molecule type" value="Genomic_DNA"/>
</dbReference>
<name>A0A5J4VSK8_9EUKA</name>
<evidence type="ECO:0000313" key="4">
    <source>
        <dbReference type="EMBL" id="KAA6385313.1"/>
    </source>
</evidence>
<organism evidence="4 5">
    <name type="scientific">Streblomastix strix</name>
    <dbReference type="NCBI Taxonomy" id="222440"/>
    <lineage>
        <taxon>Eukaryota</taxon>
        <taxon>Metamonada</taxon>
        <taxon>Preaxostyla</taxon>
        <taxon>Oxymonadida</taxon>
        <taxon>Streblomastigidae</taxon>
        <taxon>Streblomastix</taxon>
    </lineage>
</organism>
<gene>
    <name evidence="4" type="ORF">EZS28_019158</name>
</gene>
<dbReference type="OrthoDB" id="329835at2759"/>
<feature type="domain" description="Beta-ketoacyl synthase-like N-terminal" evidence="3">
    <location>
        <begin position="138"/>
        <end position="242"/>
    </location>
</feature>
<sequence length="242" mass="27286">QGLRNMVNDYPQWKLKLLIRIINSLPALSTAEWQNIYTAVGRTNYYGQFISQVVTEYFGGQDLYDGQNENGANQLVNLSSAIKQIDLEVWFYQTKHDNESLEVDLPIFCPYIGNFLELAQIIFDIIAKFCSIIYRRQLFVGMSATDYSHLQFQDINAIDVHTQTGKSASIVANRLSYFYNLLGPSFIVDAPCSSTLIDLSCACQSIRNGESRSALRGAVKLMMYQEITITLSKLGVFSPDGQ</sequence>
<dbReference type="InterPro" id="IPR016039">
    <property type="entry name" value="Thiolase-like"/>
</dbReference>
<dbReference type="InterPro" id="IPR050091">
    <property type="entry name" value="PKS_NRPS_Biosynth_Enz"/>
</dbReference>
<accession>A0A5J4VSK8</accession>
<comment type="caution">
    <text evidence="4">The sequence shown here is derived from an EMBL/GenBank/DDBJ whole genome shotgun (WGS) entry which is preliminary data.</text>
</comment>
<protein>
    <submittedName>
        <fullName evidence="4">Putative beta-ketoacyl synthase</fullName>
    </submittedName>
</protein>
<evidence type="ECO:0000256" key="2">
    <source>
        <dbReference type="ARBA" id="ARBA00022553"/>
    </source>
</evidence>
<dbReference type="Pfam" id="PF00109">
    <property type="entry name" value="ketoacyl-synt"/>
    <property type="match status" value="1"/>
</dbReference>
<reference evidence="4 5" key="1">
    <citation type="submission" date="2019-03" db="EMBL/GenBank/DDBJ databases">
        <title>Single cell metagenomics reveals metabolic interactions within the superorganism composed of flagellate Streblomastix strix and complex community of Bacteroidetes bacteria on its surface.</title>
        <authorList>
            <person name="Treitli S.C."/>
            <person name="Kolisko M."/>
            <person name="Husnik F."/>
            <person name="Keeling P."/>
            <person name="Hampl V."/>
        </authorList>
    </citation>
    <scope>NUCLEOTIDE SEQUENCE [LARGE SCALE GENOMIC DNA]</scope>
    <source>
        <strain evidence="4">ST1C</strain>
    </source>
</reference>
<dbReference type="GO" id="GO:0004312">
    <property type="term" value="F:fatty acid synthase activity"/>
    <property type="evidence" value="ECO:0007669"/>
    <property type="project" value="TreeGrafter"/>
</dbReference>
<dbReference type="AlphaFoldDB" id="A0A5J4VSK8"/>
<proteinExistence type="predicted"/>
<dbReference type="GO" id="GO:0006633">
    <property type="term" value="P:fatty acid biosynthetic process"/>
    <property type="evidence" value="ECO:0007669"/>
    <property type="project" value="TreeGrafter"/>
</dbReference>
<dbReference type="PANTHER" id="PTHR43775">
    <property type="entry name" value="FATTY ACID SYNTHASE"/>
    <property type="match status" value="1"/>
</dbReference>
<evidence type="ECO:0000256" key="1">
    <source>
        <dbReference type="ARBA" id="ARBA00022450"/>
    </source>
</evidence>
<evidence type="ECO:0000313" key="5">
    <source>
        <dbReference type="Proteomes" id="UP000324800"/>
    </source>
</evidence>
<feature type="non-terminal residue" evidence="4">
    <location>
        <position position="1"/>
    </location>
</feature>
<keyword evidence="1" id="KW-0596">Phosphopantetheine</keyword>
<dbReference type="InterPro" id="IPR014030">
    <property type="entry name" value="Ketoacyl_synth_N"/>
</dbReference>
<dbReference type="Gene3D" id="3.40.47.10">
    <property type="match status" value="1"/>
</dbReference>
<evidence type="ECO:0000259" key="3">
    <source>
        <dbReference type="Pfam" id="PF00109"/>
    </source>
</evidence>